<dbReference type="InterPro" id="IPR049012">
    <property type="entry name" value="Mutator_transp_dom"/>
</dbReference>
<proteinExistence type="predicted"/>
<sequence length="102" mass="11466">MDLVICRNNGLIWSTSSEKQDNFFENIEQIAFQNMKDAANEETDIAKEQGSIGFDGVPEITVIFDGTWSKHSYKRNYSALSGAAIIIGKNTGKVLHLWVRNK</sequence>
<evidence type="ECO:0000313" key="2">
    <source>
        <dbReference type="EMBL" id="CAH1115124.1"/>
    </source>
</evidence>
<keyword evidence="3" id="KW-1185">Reference proteome</keyword>
<organism evidence="2 3">
    <name type="scientific">Psylliodes chrysocephalus</name>
    <dbReference type="NCBI Taxonomy" id="3402493"/>
    <lineage>
        <taxon>Eukaryota</taxon>
        <taxon>Metazoa</taxon>
        <taxon>Ecdysozoa</taxon>
        <taxon>Arthropoda</taxon>
        <taxon>Hexapoda</taxon>
        <taxon>Insecta</taxon>
        <taxon>Pterygota</taxon>
        <taxon>Neoptera</taxon>
        <taxon>Endopterygota</taxon>
        <taxon>Coleoptera</taxon>
        <taxon>Polyphaga</taxon>
        <taxon>Cucujiformia</taxon>
        <taxon>Chrysomeloidea</taxon>
        <taxon>Chrysomelidae</taxon>
        <taxon>Galerucinae</taxon>
        <taxon>Alticini</taxon>
        <taxon>Psylliodes</taxon>
    </lineage>
</organism>
<accession>A0A9P0DB33</accession>
<dbReference type="AlphaFoldDB" id="A0A9P0DB33"/>
<dbReference type="Proteomes" id="UP001153636">
    <property type="component" value="Chromosome 9"/>
</dbReference>
<dbReference type="EMBL" id="OV651821">
    <property type="protein sequence ID" value="CAH1115124.1"/>
    <property type="molecule type" value="Genomic_DNA"/>
</dbReference>
<gene>
    <name evidence="2" type="ORF">PSYICH_LOCUS15233</name>
</gene>
<reference evidence="2" key="1">
    <citation type="submission" date="2022-01" db="EMBL/GenBank/DDBJ databases">
        <authorList>
            <person name="King R."/>
        </authorList>
    </citation>
    <scope>NUCLEOTIDE SEQUENCE</scope>
</reference>
<evidence type="ECO:0000313" key="3">
    <source>
        <dbReference type="Proteomes" id="UP001153636"/>
    </source>
</evidence>
<name>A0A9P0DB33_9CUCU</name>
<feature type="domain" description="Mutator-like transposase" evidence="1">
    <location>
        <begin position="14"/>
        <end position="102"/>
    </location>
</feature>
<evidence type="ECO:0000259" key="1">
    <source>
        <dbReference type="Pfam" id="PF20700"/>
    </source>
</evidence>
<protein>
    <recommendedName>
        <fullName evidence="1">Mutator-like transposase domain-containing protein</fullName>
    </recommendedName>
</protein>
<dbReference type="OrthoDB" id="6431392at2759"/>
<dbReference type="Pfam" id="PF20700">
    <property type="entry name" value="Mutator"/>
    <property type="match status" value="1"/>
</dbReference>